<comment type="caution">
    <text evidence="2">The sequence shown here is derived from an EMBL/GenBank/DDBJ whole genome shotgun (WGS) entry which is preliminary data.</text>
</comment>
<dbReference type="Proteomes" id="UP000663844">
    <property type="component" value="Unassembled WGS sequence"/>
</dbReference>
<evidence type="ECO:0000313" key="3">
    <source>
        <dbReference type="EMBL" id="CAF3950127.1"/>
    </source>
</evidence>
<sequence length="306" mass="35574">MHRGDSDESLSYQSRADDRFFVISTAVLPFLAQAAYIFDVFYYHTHSSHASTGYGGLLSSILSVFFYLQYCVPLRSRYICFFYHCSLWILSEVGTIGHVIFYAKESGTLHVVLYILWGIIDSIYFACLIYCRVFSKHYGLRVHMPIKQEHLFSFISRLELILAIFIPIFLDSNHIKLTRDNIAFYILFDFFAESYSRFAGVRMKTILYIFVVTVTASVTTEWIHIAKHEKIFDIASLICELVAACFCYSLIVMQFFPSNFKSKKRRKCKRSRKLLPRSSINTIQLTDNHIDDETSTDTNSENVSYF</sequence>
<dbReference type="EMBL" id="CAJNOG010000070">
    <property type="protein sequence ID" value="CAF0887753.1"/>
    <property type="molecule type" value="Genomic_DNA"/>
</dbReference>
<feature type="transmembrane region" description="Helical" evidence="1">
    <location>
        <begin position="206"/>
        <end position="225"/>
    </location>
</feature>
<evidence type="ECO:0000256" key="1">
    <source>
        <dbReference type="SAM" id="Phobius"/>
    </source>
</evidence>
<dbReference type="EMBL" id="CAJOAZ010002675">
    <property type="protein sequence ID" value="CAF3950127.1"/>
    <property type="molecule type" value="Genomic_DNA"/>
</dbReference>
<gene>
    <name evidence="2" type="ORF">JYZ213_LOCUS9848</name>
    <name evidence="3" type="ORF">OXD698_LOCUS26638</name>
</gene>
<proteinExistence type="predicted"/>
<accession>A0A813YPP6</accession>
<evidence type="ECO:0000313" key="4">
    <source>
        <dbReference type="Proteomes" id="UP000663845"/>
    </source>
</evidence>
<feature type="transmembrane region" description="Helical" evidence="1">
    <location>
        <begin position="50"/>
        <end position="68"/>
    </location>
</feature>
<evidence type="ECO:0000313" key="2">
    <source>
        <dbReference type="EMBL" id="CAF0887753.1"/>
    </source>
</evidence>
<feature type="transmembrane region" description="Helical" evidence="1">
    <location>
        <begin position="20"/>
        <end position="38"/>
    </location>
</feature>
<dbReference type="AlphaFoldDB" id="A0A813YPP6"/>
<protein>
    <submittedName>
        <fullName evidence="2">Uncharacterized protein</fullName>
    </submittedName>
</protein>
<keyword evidence="1" id="KW-0812">Transmembrane</keyword>
<dbReference type="Proteomes" id="UP000663845">
    <property type="component" value="Unassembled WGS sequence"/>
</dbReference>
<feature type="transmembrane region" description="Helical" evidence="1">
    <location>
        <begin position="109"/>
        <end position="131"/>
    </location>
</feature>
<name>A0A813YPP6_9BILA</name>
<organism evidence="2 4">
    <name type="scientific">Adineta steineri</name>
    <dbReference type="NCBI Taxonomy" id="433720"/>
    <lineage>
        <taxon>Eukaryota</taxon>
        <taxon>Metazoa</taxon>
        <taxon>Spiralia</taxon>
        <taxon>Gnathifera</taxon>
        <taxon>Rotifera</taxon>
        <taxon>Eurotatoria</taxon>
        <taxon>Bdelloidea</taxon>
        <taxon>Adinetida</taxon>
        <taxon>Adinetidae</taxon>
        <taxon>Adineta</taxon>
    </lineage>
</organism>
<feature type="transmembrane region" description="Helical" evidence="1">
    <location>
        <begin position="231"/>
        <end position="256"/>
    </location>
</feature>
<keyword evidence="1" id="KW-0472">Membrane</keyword>
<reference evidence="2" key="1">
    <citation type="submission" date="2021-02" db="EMBL/GenBank/DDBJ databases">
        <authorList>
            <person name="Nowell W R."/>
        </authorList>
    </citation>
    <scope>NUCLEOTIDE SEQUENCE</scope>
</reference>
<feature type="transmembrane region" description="Helical" evidence="1">
    <location>
        <begin position="80"/>
        <end position="103"/>
    </location>
</feature>
<keyword evidence="1" id="KW-1133">Transmembrane helix</keyword>